<evidence type="ECO:0000313" key="2">
    <source>
        <dbReference type="Proteomes" id="UP001152795"/>
    </source>
</evidence>
<protein>
    <submittedName>
        <fullName evidence="1">Uncharacterized protein</fullName>
    </submittedName>
</protein>
<feature type="non-terminal residue" evidence="1">
    <location>
        <position position="1"/>
    </location>
</feature>
<evidence type="ECO:0000313" key="1">
    <source>
        <dbReference type="EMBL" id="CAB4045592.1"/>
    </source>
</evidence>
<sequence>SSTASPPTWTTNPHRFHTSSSSVYFLHDFPMLRPPCTRPVHVYPSYLLRWSSPVFPFLWLSTHVSSSGRRMVLAAVCHVDAL</sequence>
<dbReference type="Proteomes" id="UP001152795">
    <property type="component" value="Unassembled WGS sequence"/>
</dbReference>
<organism evidence="1 2">
    <name type="scientific">Paramuricea clavata</name>
    <name type="common">Red gorgonian</name>
    <name type="synonym">Violescent sea-whip</name>
    <dbReference type="NCBI Taxonomy" id="317549"/>
    <lineage>
        <taxon>Eukaryota</taxon>
        <taxon>Metazoa</taxon>
        <taxon>Cnidaria</taxon>
        <taxon>Anthozoa</taxon>
        <taxon>Octocorallia</taxon>
        <taxon>Malacalcyonacea</taxon>
        <taxon>Plexauridae</taxon>
        <taxon>Paramuricea</taxon>
    </lineage>
</organism>
<comment type="caution">
    <text evidence="1">The sequence shown here is derived from an EMBL/GenBank/DDBJ whole genome shotgun (WGS) entry which is preliminary data.</text>
</comment>
<feature type="non-terminal residue" evidence="1">
    <location>
        <position position="82"/>
    </location>
</feature>
<accession>A0A6S7LUY9</accession>
<dbReference type="EMBL" id="CACRXK020040476">
    <property type="protein sequence ID" value="CAB4045592.1"/>
    <property type="molecule type" value="Genomic_DNA"/>
</dbReference>
<keyword evidence="2" id="KW-1185">Reference proteome</keyword>
<gene>
    <name evidence="1" type="ORF">PACLA_8A038444</name>
</gene>
<dbReference type="AlphaFoldDB" id="A0A6S7LUY9"/>
<reference evidence="1" key="1">
    <citation type="submission" date="2020-04" db="EMBL/GenBank/DDBJ databases">
        <authorList>
            <person name="Alioto T."/>
            <person name="Alioto T."/>
            <person name="Gomez Garrido J."/>
        </authorList>
    </citation>
    <scope>NUCLEOTIDE SEQUENCE</scope>
    <source>
        <strain evidence="1">A484AB</strain>
    </source>
</reference>
<proteinExistence type="predicted"/>
<name>A0A6S7LUY9_PARCT</name>